<dbReference type="Pfam" id="PF00595">
    <property type="entry name" value="PDZ"/>
    <property type="match status" value="3"/>
</dbReference>
<dbReference type="OrthoDB" id="7548236at2759"/>
<dbReference type="InterPro" id="IPR036034">
    <property type="entry name" value="PDZ_sf"/>
</dbReference>
<dbReference type="STRING" id="67767.A0A0J7KUJ7"/>
<feature type="compositionally biased region" description="Basic and acidic residues" evidence="1">
    <location>
        <begin position="299"/>
        <end position="309"/>
    </location>
</feature>
<sequence>MAQLPVHEACLSSCLRSSMKKSIRKTAPSPPVNPGILREVSEEREDHAVSTAEPAAKPKYSSDESSDEDEEDTRMLEGNVYTKSGVEISRKSAGNVKRTKAEIDEDPEEEDEFGYTTKKVQKKYQNLGHKVLMITLEKDRRGLGISLAGHKDRNRMAVFICGLNPKGAAHKNGGLLIGDEILESPYGLGIMIIEGKHLAVGQGIFVSDIQDGSAAEQAGLKMGDMILAVNLDSLLGRTYDEATELLKKAQGVVVLTVCNPNENKVEQQKEKEKDKTKLGAEAGDIAQKTPQKIAPATAKDAEKSAESEKIRQDPKTCQILVGQEVTIEFQKEKDQVIGIFIAGGSDTLWNGVFVLDVFPEGAAGKDGRLQLGDQILSIGNESFKQIESHKAREAILKHTSGTITMTVLRHEKPTEEYEIEIQKKSGRGAGICFAAFRSGKGAYVTELASGLVFPPILSLYGRDIITARRVLTSTSVSLQMPGGQAIETGKICKGDHLITISGLDVRDVSFDDIAFHLKISNPLQLKLARYKSAKQ</sequence>
<reference evidence="3 4" key="1">
    <citation type="submission" date="2015-04" db="EMBL/GenBank/DDBJ databases">
        <title>Lasius niger genome sequencing.</title>
        <authorList>
            <person name="Konorov E.A."/>
            <person name="Nikitin M.A."/>
            <person name="Kirill M.V."/>
            <person name="Chang P."/>
        </authorList>
    </citation>
    <scope>NUCLEOTIDE SEQUENCE [LARGE SCALE GENOMIC DNA]</scope>
    <source>
        <tissue evidence="3">Whole</tissue>
    </source>
</reference>
<feature type="domain" description="PDZ" evidence="2">
    <location>
        <begin position="188"/>
        <end position="261"/>
    </location>
</feature>
<name>A0A0J7KUJ7_LASNI</name>
<dbReference type="Gene3D" id="2.30.42.10">
    <property type="match status" value="4"/>
</dbReference>
<dbReference type="InterPro" id="IPR001478">
    <property type="entry name" value="PDZ"/>
</dbReference>
<evidence type="ECO:0000259" key="2">
    <source>
        <dbReference type="PROSITE" id="PS50106"/>
    </source>
</evidence>
<dbReference type="SMART" id="SM00228">
    <property type="entry name" value="PDZ"/>
    <property type="match status" value="3"/>
</dbReference>
<dbReference type="InterPro" id="IPR051342">
    <property type="entry name" value="PDZ_scaffold"/>
</dbReference>
<dbReference type="AlphaFoldDB" id="A0A0J7KUJ7"/>
<feature type="compositionally biased region" description="Basic and acidic residues" evidence="1">
    <location>
        <begin position="39"/>
        <end position="48"/>
    </location>
</feature>
<evidence type="ECO:0000313" key="4">
    <source>
        <dbReference type="Proteomes" id="UP000036403"/>
    </source>
</evidence>
<dbReference type="PaxDb" id="67767-A0A0J7KUJ7"/>
<dbReference type="PANTHER" id="PTHR19964">
    <property type="entry name" value="MULTIPLE PDZ DOMAIN PROTEIN"/>
    <property type="match status" value="1"/>
</dbReference>
<dbReference type="CDD" id="cd23064">
    <property type="entry name" value="PDZ3_INAD-like"/>
    <property type="match status" value="1"/>
</dbReference>
<dbReference type="SUPFAM" id="SSF50156">
    <property type="entry name" value="PDZ domain-like"/>
    <property type="match status" value="4"/>
</dbReference>
<proteinExistence type="predicted"/>
<accession>A0A0J7KUJ7</accession>
<feature type="domain" description="PDZ" evidence="2">
    <location>
        <begin position="133"/>
        <end position="183"/>
    </location>
</feature>
<organism evidence="3 4">
    <name type="scientific">Lasius niger</name>
    <name type="common">Black garden ant</name>
    <dbReference type="NCBI Taxonomy" id="67767"/>
    <lineage>
        <taxon>Eukaryota</taxon>
        <taxon>Metazoa</taxon>
        <taxon>Ecdysozoa</taxon>
        <taxon>Arthropoda</taxon>
        <taxon>Hexapoda</taxon>
        <taxon>Insecta</taxon>
        <taxon>Pterygota</taxon>
        <taxon>Neoptera</taxon>
        <taxon>Endopterygota</taxon>
        <taxon>Hymenoptera</taxon>
        <taxon>Apocrita</taxon>
        <taxon>Aculeata</taxon>
        <taxon>Formicoidea</taxon>
        <taxon>Formicidae</taxon>
        <taxon>Formicinae</taxon>
        <taxon>Lasius</taxon>
        <taxon>Lasius</taxon>
    </lineage>
</organism>
<dbReference type="Proteomes" id="UP000036403">
    <property type="component" value="Unassembled WGS sequence"/>
</dbReference>
<dbReference type="PROSITE" id="PS50106">
    <property type="entry name" value="PDZ"/>
    <property type="match status" value="3"/>
</dbReference>
<dbReference type="EMBL" id="LBMM01003089">
    <property type="protein sequence ID" value="KMQ93976.1"/>
    <property type="molecule type" value="Genomic_DNA"/>
</dbReference>
<comment type="caution">
    <text evidence="3">The sequence shown here is derived from an EMBL/GenBank/DDBJ whole genome shotgun (WGS) entry which is preliminary data.</text>
</comment>
<feature type="domain" description="PDZ" evidence="2">
    <location>
        <begin position="326"/>
        <end position="411"/>
    </location>
</feature>
<protein>
    <submittedName>
        <fullName evidence="3">Multiple pdz domain protein isoform x1</fullName>
    </submittedName>
</protein>
<feature type="region of interest" description="Disordered" evidence="1">
    <location>
        <begin position="289"/>
        <end position="309"/>
    </location>
</feature>
<dbReference type="PANTHER" id="PTHR19964:SF84">
    <property type="entry name" value="LIGAND OF NUMB PROTEIN X 2-LIKE ISOFORM X1"/>
    <property type="match status" value="1"/>
</dbReference>
<gene>
    <name evidence="3" type="ORF">RF55_5891</name>
</gene>
<evidence type="ECO:0000256" key="1">
    <source>
        <dbReference type="SAM" id="MobiDB-lite"/>
    </source>
</evidence>
<evidence type="ECO:0000313" key="3">
    <source>
        <dbReference type="EMBL" id="KMQ93976.1"/>
    </source>
</evidence>
<keyword evidence="4" id="KW-1185">Reference proteome</keyword>
<feature type="region of interest" description="Disordered" evidence="1">
    <location>
        <begin position="17"/>
        <end position="76"/>
    </location>
</feature>